<dbReference type="RefSeq" id="WP_304540427.1">
    <property type="nucleotide sequence ID" value="NZ_JARPTC010000001.1"/>
</dbReference>
<evidence type="ECO:0000256" key="1">
    <source>
        <dbReference type="SAM" id="Phobius"/>
    </source>
</evidence>
<dbReference type="AlphaFoldDB" id="A0AAW7Z932"/>
<reference evidence="2" key="1">
    <citation type="journal article" date="2023" name="J. Hazard. Mater.">
        <title>Anaerobic biodegradation of pyrene and benzo[a]pyrene by a new sulfate-reducing Desulforamulus aquiferis strain DSA.</title>
        <authorList>
            <person name="Zhang Z."/>
            <person name="Sun J."/>
            <person name="Gong X."/>
            <person name="Wang C."/>
            <person name="Wang H."/>
        </authorList>
    </citation>
    <scope>NUCLEOTIDE SEQUENCE</scope>
    <source>
        <strain evidence="2">DSA</strain>
    </source>
</reference>
<dbReference type="Proteomes" id="UP001172911">
    <property type="component" value="Unassembled WGS sequence"/>
</dbReference>
<evidence type="ECO:0000313" key="2">
    <source>
        <dbReference type="EMBL" id="MDO7785803.1"/>
    </source>
</evidence>
<reference evidence="2" key="2">
    <citation type="submission" date="2023-03" db="EMBL/GenBank/DDBJ databases">
        <authorList>
            <person name="Zhang Z."/>
        </authorList>
    </citation>
    <scope>NUCLEOTIDE SEQUENCE</scope>
    <source>
        <strain evidence="2">DSA</strain>
    </source>
</reference>
<gene>
    <name evidence="2" type="ORF">P6N53_00965</name>
</gene>
<keyword evidence="1" id="KW-1133">Transmembrane helix</keyword>
<keyword evidence="1" id="KW-0472">Membrane</keyword>
<accession>A0AAW7Z932</accession>
<name>A0AAW7Z932_9FIRM</name>
<organism evidence="2 3">
    <name type="scientific">Desulforamulus aquiferis</name>
    <dbReference type="NCBI Taxonomy" id="1397668"/>
    <lineage>
        <taxon>Bacteria</taxon>
        <taxon>Bacillati</taxon>
        <taxon>Bacillota</taxon>
        <taxon>Clostridia</taxon>
        <taxon>Eubacteriales</taxon>
        <taxon>Peptococcaceae</taxon>
        <taxon>Desulforamulus</taxon>
    </lineage>
</organism>
<protein>
    <submittedName>
        <fullName evidence="2">Uncharacterized protein</fullName>
    </submittedName>
</protein>
<feature type="transmembrane region" description="Helical" evidence="1">
    <location>
        <begin position="15"/>
        <end position="39"/>
    </location>
</feature>
<proteinExistence type="predicted"/>
<evidence type="ECO:0000313" key="3">
    <source>
        <dbReference type="Proteomes" id="UP001172911"/>
    </source>
</evidence>
<comment type="caution">
    <text evidence="2">The sequence shown here is derived from an EMBL/GenBank/DDBJ whole genome shotgun (WGS) entry which is preliminary data.</text>
</comment>
<sequence>MIKTLKEVLQDQRGISQLVVLAILCAVGGTIAFGMFYSWAPKLKNLTERGQSVLGN</sequence>
<keyword evidence="1" id="KW-0812">Transmembrane</keyword>
<keyword evidence="3" id="KW-1185">Reference proteome</keyword>
<dbReference type="EMBL" id="JARPTC010000001">
    <property type="protein sequence ID" value="MDO7785803.1"/>
    <property type="molecule type" value="Genomic_DNA"/>
</dbReference>